<dbReference type="EMBL" id="KK119419">
    <property type="protein sequence ID" value="KFM75679.1"/>
    <property type="molecule type" value="Genomic_DNA"/>
</dbReference>
<gene>
    <name evidence="3" type="ORF">X975_19325</name>
</gene>
<accession>A0A087UE90</accession>
<dbReference type="AlphaFoldDB" id="A0A087UE90"/>
<proteinExistence type="predicted"/>
<dbReference type="GO" id="GO:0006355">
    <property type="term" value="P:regulation of DNA-templated transcription"/>
    <property type="evidence" value="ECO:0007669"/>
    <property type="project" value="InterPro"/>
</dbReference>
<dbReference type="Proteomes" id="UP000054359">
    <property type="component" value="Unassembled WGS sequence"/>
</dbReference>
<dbReference type="OrthoDB" id="6779329at2759"/>
<organism evidence="3 4">
    <name type="scientific">Stegodyphus mimosarum</name>
    <name type="common">African social velvet spider</name>
    <dbReference type="NCBI Taxonomy" id="407821"/>
    <lineage>
        <taxon>Eukaryota</taxon>
        <taxon>Metazoa</taxon>
        <taxon>Ecdysozoa</taxon>
        <taxon>Arthropoda</taxon>
        <taxon>Chelicerata</taxon>
        <taxon>Arachnida</taxon>
        <taxon>Araneae</taxon>
        <taxon>Araneomorphae</taxon>
        <taxon>Entelegynae</taxon>
        <taxon>Eresoidea</taxon>
        <taxon>Eresidae</taxon>
        <taxon>Stegodyphus</taxon>
    </lineage>
</organism>
<reference evidence="3 4" key="1">
    <citation type="submission" date="2013-11" db="EMBL/GenBank/DDBJ databases">
        <title>Genome sequencing of Stegodyphus mimosarum.</title>
        <authorList>
            <person name="Bechsgaard J."/>
        </authorList>
    </citation>
    <scope>NUCLEOTIDE SEQUENCE [LARGE SCALE GENOMIC DNA]</scope>
</reference>
<evidence type="ECO:0000259" key="2">
    <source>
        <dbReference type="Pfam" id="PF09339"/>
    </source>
</evidence>
<dbReference type="Pfam" id="PF09339">
    <property type="entry name" value="HTH_IclR"/>
    <property type="match status" value="1"/>
</dbReference>
<sequence>MPGRRQRRHFQQIEDFTMGMMIGLRRTGWSLSQIAADTHMDASTVHRLWRTWLEQGNVGRRRSGGAARVTSARVDRRKLWRSRKSLVPRFCSMCKIPWMFPRRREPFPVDCLNVACTHGVR</sequence>
<feature type="domain" description="HTH iclR-type" evidence="2">
    <location>
        <begin position="25"/>
        <end position="58"/>
    </location>
</feature>
<name>A0A087UE90_STEMI</name>
<dbReference type="GO" id="GO:0003677">
    <property type="term" value="F:DNA binding"/>
    <property type="evidence" value="ECO:0007669"/>
    <property type="project" value="InterPro"/>
</dbReference>
<dbReference type="GO" id="GO:0005634">
    <property type="term" value="C:nucleus"/>
    <property type="evidence" value="ECO:0007669"/>
    <property type="project" value="UniProtKB-SubCell"/>
</dbReference>
<protein>
    <recommendedName>
        <fullName evidence="2">HTH iclR-type domain-containing protein</fullName>
    </recommendedName>
</protein>
<evidence type="ECO:0000313" key="3">
    <source>
        <dbReference type="EMBL" id="KFM75679.1"/>
    </source>
</evidence>
<feature type="non-terminal residue" evidence="3">
    <location>
        <position position="121"/>
    </location>
</feature>
<dbReference type="InterPro" id="IPR005471">
    <property type="entry name" value="Tscrpt_reg_IclR_N"/>
</dbReference>
<evidence type="ECO:0000313" key="4">
    <source>
        <dbReference type="Proteomes" id="UP000054359"/>
    </source>
</evidence>
<comment type="subcellular location">
    <subcellularLocation>
        <location evidence="1">Nucleus</location>
    </subcellularLocation>
</comment>
<dbReference type="SUPFAM" id="SSF46689">
    <property type="entry name" value="Homeodomain-like"/>
    <property type="match status" value="1"/>
</dbReference>
<dbReference type="InterPro" id="IPR036388">
    <property type="entry name" value="WH-like_DNA-bd_sf"/>
</dbReference>
<dbReference type="Gene3D" id="1.10.10.10">
    <property type="entry name" value="Winged helix-like DNA-binding domain superfamily/Winged helix DNA-binding domain"/>
    <property type="match status" value="1"/>
</dbReference>
<dbReference type="InterPro" id="IPR009057">
    <property type="entry name" value="Homeodomain-like_sf"/>
</dbReference>
<evidence type="ECO:0000256" key="1">
    <source>
        <dbReference type="ARBA" id="ARBA00004123"/>
    </source>
</evidence>
<keyword evidence="4" id="KW-1185">Reference proteome</keyword>